<evidence type="ECO:0000313" key="4">
    <source>
        <dbReference type="Proteomes" id="UP001623384"/>
    </source>
</evidence>
<feature type="transmembrane region" description="Helical" evidence="2">
    <location>
        <begin position="65"/>
        <end position="84"/>
    </location>
</feature>
<dbReference type="EMBL" id="CP148033">
    <property type="protein sequence ID" value="WXK91910.1"/>
    <property type="molecule type" value="Genomic_DNA"/>
</dbReference>
<feature type="transmembrane region" description="Helical" evidence="2">
    <location>
        <begin position="90"/>
        <end position="113"/>
    </location>
</feature>
<protein>
    <recommendedName>
        <fullName evidence="5">Integral membrane protein</fullName>
    </recommendedName>
</protein>
<keyword evidence="4" id="KW-1185">Reference proteome</keyword>
<reference evidence="3 4" key="1">
    <citation type="submission" date="2024-03" db="EMBL/GenBank/DDBJ databases">
        <title>Rhodococcus navarretei sp. nov. and Pseudarthrobacter quantumdoti sp. nov., two new species with the ability to biosynthesize Quantum Dots isolated from soil samples at Union Glacier, Antarctica.</title>
        <authorList>
            <person name="Vargas M."/>
        </authorList>
    </citation>
    <scope>NUCLEOTIDE SEQUENCE [LARGE SCALE GENOMIC DNA]</scope>
    <source>
        <strain evidence="3 4">RC-2-3</strain>
    </source>
</reference>
<feature type="region of interest" description="Disordered" evidence="1">
    <location>
        <begin position="1"/>
        <end position="26"/>
    </location>
</feature>
<evidence type="ECO:0000313" key="3">
    <source>
        <dbReference type="EMBL" id="WXK91910.1"/>
    </source>
</evidence>
<dbReference type="Proteomes" id="UP001623384">
    <property type="component" value="Chromosome"/>
</dbReference>
<gene>
    <name evidence="3" type="ORF">WHH00_12530</name>
</gene>
<keyword evidence="2" id="KW-0472">Membrane</keyword>
<feature type="transmembrane region" description="Helical" evidence="2">
    <location>
        <begin position="30"/>
        <end position="53"/>
    </location>
</feature>
<evidence type="ECO:0000256" key="1">
    <source>
        <dbReference type="SAM" id="MobiDB-lite"/>
    </source>
</evidence>
<organism evidence="3 4">
    <name type="scientific">Pseudarthrobacter quantipunctorum</name>
    <dbReference type="NCBI Taxonomy" id="3128980"/>
    <lineage>
        <taxon>Bacteria</taxon>
        <taxon>Bacillati</taxon>
        <taxon>Actinomycetota</taxon>
        <taxon>Actinomycetes</taxon>
        <taxon>Micrococcales</taxon>
        <taxon>Micrococcaceae</taxon>
        <taxon>Pseudarthrobacter</taxon>
    </lineage>
</organism>
<accession>A0ABZ2R6Z4</accession>
<sequence>MSADNPEEAWSPLPPPHHEEPPPEPRRGSMVLGILLGAVALYALYFGTTAGIAPDEGYKTDLAGPAAFIPIVAYLAVAGALAIWTRTSRLGAGLLIGLGVFILVGGGICVMALSQMSSRI</sequence>
<evidence type="ECO:0000256" key="2">
    <source>
        <dbReference type="SAM" id="Phobius"/>
    </source>
</evidence>
<proteinExistence type="predicted"/>
<keyword evidence="2" id="KW-0812">Transmembrane</keyword>
<name>A0ABZ2R6Z4_9MICC</name>
<keyword evidence="2" id="KW-1133">Transmembrane helix</keyword>
<feature type="compositionally biased region" description="Basic and acidic residues" evidence="1">
    <location>
        <begin position="16"/>
        <end position="26"/>
    </location>
</feature>
<evidence type="ECO:0008006" key="5">
    <source>
        <dbReference type="Google" id="ProtNLM"/>
    </source>
</evidence>
<dbReference type="RefSeq" id="WP_406633202.1">
    <property type="nucleotide sequence ID" value="NZ_CP148033.1"/>
</dbReference>